<accession>Q7NTG5</accession>
<sequence length="64" mass="7242">MNNMRRINYLPRIFAKIPHSRNDAAWTICPRIHTVEAVPPARKAAWRDVGHVLLNTGGTSALCY</sequence>
<reference evidence="1 2" key="1">
    <citation type="journal article" date="2003" name="Proc. Natl. Acad. Sci. U.S.A.">
        <title>The complete genome sequence of Chromobacterium violaceum reveals remarkable and exploitable bacterial adaptability.</title>
        <authorList>
            <person name="Vasconcelos A.T.R."/>
            <person name="de Almeida D.F."/>
            <person name="Almeida F.C."/>
            <person name="de Almeida L.G.P."/>
            <person name="de Almeida R."/>
            <person name="Goncalves J.A.A."/>
            <person name="Andrade E.M."/>
            <person name="Antonio R.V."/>
            <person name="Araripe J."/>
            <person name="de Araujo M.F.F."/>
            <person name="Filho S.A."/>
            <person name="Azevedo V."/>
            <person name="Batista A.J."/>
            <person name="Bataus L.A.M."/>
            <person name="Batista J.S."/>
            <person name="Belo A."/>
            <person name="vander Berg C."/>
            <person name="Blamey J."/>
            <person name="Bogo M."/>
            <person name="Bonato S."/>
            <person name="Bordignon J."/>
            <person name="Brito C.A."/>
            <person name="Brocchi M."/>
            <person name="Burity H.A."/>
            <person name="Camargo A.A."/>
            <person name="Cardoso D.D.P."/>
            <person name="Carneiro N.P."/>
            <person name="Carraro D.M."/>
            <person name="Carvalho C.M.B."/>
            <person name="Cascardo J.C.M."/>
            <person name="Cavada B.S."/>
            <person name="Chueire L.M.O."/>
            <person name="Pasa T.B.C."/>
            <person name="Duran N."/>
            <person name="Fagundes N."/>
            <person name="Falcao C.L."/>
            <person name="Fantinatti F."/>
            <person name="Farias I.P."/>
            <person name="Felipe M.S.S."/>
            <person name="Ferrari L.P."/>
            <person name="Ferro J.A."/>
            <person name="Ferro M.I.T."/>
            <person name="Franco G.R."/>
            <person name="Freitas N.S.A."/>
            <person name="Furlan L.R."/>
            <person name="Gazzinelli R.T."/>
            <person name="Gomes E.A."/>
            <person name="Goncalves P.R."/>
            <person name="Grangeiro T.B."/>
            <person name="Grattapaglia D."/>
            <person name="Grisard E.C."/>
            <person name="Guimaraes C.T."/>
            <person name="Hanna E.S."/>
            <person name="Hungria M."/>
            <person name="Jardim S.N."/>
            <person name="Laurino J."/>
            <person name="Leoi L.C.T."/>
            <person name="Fassarella L."/>
            <person name="Lima A."/>
            <person name="Loureiro M.F."/>
            <person name="Lyra M.C.P."/>
            <person name="Macedo M."/>
            <person name="Madeira H.M.F."/>
            <person name="Manfio G.P."/>
            <person name="Maranhao A.Q."/>
            <person name="Martins W.S."/>
            <person name="di Mauro S.M.Z."/>
            <person name="de Medeiros S.R.B."/>
            <person name="Meissner R.D.V."/>
            <person name="Menck C.F.M."/>
            <person name="Moreira M.A.M."/>
            <person name="Nascimento F.F."/>
            <person name="Nicolas M.F."/>
            <person name="Oliveira J.G."/>
            <person name="Oliveira S.C."/>
            <person name="Paixao R.F.C."/>
            <person name="Parente J.A."/>
            <person name="Pedrosa F.O."/>
            <person name="Pena S.J.D."/>
            <person name="Perreira J.O."/>
            <person name="Perreira M."/>
            <person name="Pinto L.S.R.C."/>
            <person name="Pinto L.S."/>
            <person name="Porto J.I.R."/>
            <person name="Potrich D.P."/>
            <person name="Neto C.E.R."/>
            <person name="Reis A.M.M."/>
            <person name="Rigo L.U."/>
            <person name="Rondinelli E."/>
            <person name="dos Santos E.B.P."/>
            <person name="Santos F.R."/>
            <person name="Schneider M.P.C."/>
            <person name="Seuanez H.N."/>
            <person name="Silva A.M.R."/>
            <person name="da Silva A.L.C."/>
            <person name="Silva D.W."/>
            <person name="Silva R."/>
            <person name="Simoes I.C."/>
            <person name="Simon D."/>
            <person name="Soares C.M.A."/>
            <person name="Soares R.B.A."/>
            <person name="Souza E.M."/>
            <person name="Souza K.R.L."/>
            <person name="Souza R.C."/>
            <person name="Steffens M.B.R."/>
            <person name="Steindel M."/>
            <person name="Teixeira S.R."/>
            <person name="Urmenyi T."/>
            <person name="Vettore A."/>
            <person name="Wassem R."/>
            <person name="Zaha A."/>
            <person name="Simpson A.J.G."/>
        </authorList>
    </citation>
    <scope>NUCLEOTIDE SEQUENCE [LARGE SCALE GENOMIC DNA]</scope>
    <source>
        <strain evidence="2">ATCC 12472 / DSM 30191 / JCM 1249 / NBRC 12614 / NCIMB 9131 / NCTC 9757</strain>
    </source>
</reference>
<gene>
    <name evidence="1" type="ordered locus">CV_3091</name>
</gene>
<evidence type="ECO:0000313" key="2">
    <source>
        <dbReference type="Proteomes" id="UP000001424"/>
    </source>
</evidence>
<dbReference type="AlphaFoldDB" id="Q7NTG5"/>
<dbReference type="EMBL" id="AE016825">
    <property type="protein sequence ID" value="AAQ60759.1"/>
    <property type="molecule type" value="Genomic_DNA"/>
</dbReference>
<organism evidence="1 2">
    <name type="scientific">Chromobacterium violaceum (strain ATCC 12472 / DSM 30191 / JCM 1249 / CCUG 213 / NBRC 12614 / NCIMB 9131 / NCTC 9757 / MK)</name>
    <dbReference type="NCBI Taxonomy" id="243365"/>
    <lineage>
        <taxon>Bacteria</taxon>
        <taxon>Pseudomonadati</taxon>
        <taxon>Pseudomonadota</taxon>
        <taxon>Betaproteobacteria</taxon>
        <taxon>Neisseriales</taxon>
        <taxon>Chromobacteriaceae</taxon>
        <taxon>Chromobacterium</taxon>
    </lineage>
</organism>
<evidence type="ECO:0000313" key="1">
    <source>
        <dbReference type="EMBL" id="AAQ60759.1"/>
    </source>
</evidence>
<name>Q7NTG5_CHRVO</name>
<dbReference type="HOGENOM" id="CLU_2859587_0_0_4"/>
<proteinExistence type="predicted"/>
<protein>
    <submittedName>
        <fullName evidence="1">Uncharacterized protein</fullName>
    </submittedName>
</protein>
<dbReference type="KEGG" id="cvi:CV_3091"/>
<dbReference type="Proteomes" id="UP000001424">
    <property type="component" value="Chromosome"/>
</dbReference>
<keyword evidence="2" id="KW-1185">Reference proteome</keyword>